<evidence type="ECO:0000313" key="2">
    <source>
        <dbReference type="EMBL" id="PKS09415.1"/>
    </source>
</evidence>
<name>A0A2N3NAE5_9PEZI</name>
<feature type="compositionally biased region" description="Basic and acidic residues" evidence="1">
    <location>
        <begin position="271"/>
        <end position="283"/>
    </location>
</feature>
<dbReference type="EMBL" id="NLAX01000010">
    <property type="protein sequence ID" value="PKS09415.1"/>
    <property type="molecule type" value="Genomic_DNA"/>
</dbReference>
<sequence>MGDLVFLPDPALESLYGSESSLSSGESSDWPEHEEESFQMSCSTRCRDTYPAVTRWPGCGRFFPGHELEGHCFPAGRCGLRAPNCAHECVSFPGKSLLLSASAHGNQGAPCNRHGAGLDERRDGCLNRFYFDFNPQSPSFDDPVWAFTRGNPEKCCCGNSSNRWKWWRRKKERKKPKRRKNRNKIKIAYYAHGARDGESRFRQDSESLSETYDDDYDGDEDDDNKVSRHRPERRRKRRTGRTGRSRPPPRWGTSRRANATTGLRGTKRIRQRELDRTRKRSLEIEAISSDDEYPRRQTRRGGERVRRGSHERDLIIDALRDEVRRLRNQMQDSSEAFGERLRSRHSI</sequence>
<comment type="caution">
    <text evidence="2">The sequence shown here is derived from an EMBL/GenBank/DDBJ whole genome shotgun (WGS) entry which is preliminary data.</text>
</comment>
<gene>
    <name evidence="2" type="ORF">jhhlp_004030</name>
</gene>
<feature type="region of interest" description="Disordered" evidence="1">
    <location>
        <begin position="168"/>
        <end position="308"/>
    </location>
</feature>
<feature type="compositionally biased region" description="Basic residues" evidence="1">
    <location>
        <begin position="227"/>
        <end position="244"/>
    </location>
</feature>
<protein>
    <submittedName>
        <fullName evidence="2">Uncharacterized protein</fullName>
    </submittedName>
</protein>
<reference evidence="2 3" key="1">
    <citation type="journal article" date="2017" name="G3 (Bethesda)">
        <title>First Draft Genome Sequence of the Pathogenic Fungus Lomentospora prolificans (Formerly Scedosporium prolificans).</title>
        <authorList>
            <person name="Luo R."/>
            <person name="Zimin A."/>
            <person name="Workman R."/>
            <person name="Fan Y."/>
            <person name="Pertea G."/>
            <person name="Grossman N."/>
            <person name="Wear M.P."/>
            <person name="Jia B."/>
            <person name="Miller H."/>
            <person name="Casadevall A."/>
            <person name="Timp W."/>
            <person name="Zhang S.X."/>
            <person name="Salzberg S.L."/>
        </authorList>
    </citation>
    <scope>NUCLEOTIDE SEQUENCE [LARGE SCALE GENOMIC DNA]</scope>
    <source>
        <strain evidence="2 3">JHH-5317</strain>
    </source>
</reference>
<feature type="compositionally biased region" description="Basic and acidic residues" evidence="1">
    <location>
        <begin position="193"/>
        <end position="205"/>
    </location>
</feature>
<dbReference type="AlphaFoldDB" id="A0A2N3NAE5"/>
<keyword evidence="3" id="KW-1185">Reference proteome</keyword>
<dbReference type="Proteomes" id="UP000233524">
    <property type="component" value="Unassembled WGS sequence"/>
</dbReference>
<evidence type="ECO:0000313" key="3">
    <source>
        <dbReference type="Proteomes" id="UP000233524"/>
    </source>
</evidence>
<feature type="compositionally biased region" description="Basic and acidic residues" evidence="1">
    <location>
        <begin position="292"/>
        <end position="308"/>
    </location>
</feature>
<dbReference type="VEuPathDB" id="FungiDB:jhhlp_004030"/>
<feature type="compositionally biased region" description="Basic residues" evidence="1">
    <location>
        <begin position="168"/>
        <end position="185"/>
    </location>
</feature>
<proteinExistence type="predicted"/>
<organism evidence="2 3">
    <name type="scientific">Lomentospora prolificans</name>
    <dbReference type="NCBI Taxonomy" id="41688"/>
    <lineage>
        <taxon>Eukaryota</taxon>
        <taxon>Fungi</taxon>
        <taxon>Dikarya</taxon>
        <taxon>Ascomycota</taxon>
        <taxon>Pezizomycotina</taxon>
        <taxon>Sordariomycetes</taxon>
        <taxon>Hypocreomycetidae</taxon>
        <taxon>Microascales</taxon>
        <taxon>Microascaceae</taxon>
        <taxon>Lomentospora</taxon>
    </lineage>
</organism>
<accession>A0A2N3NAE5</accession>
<feature type="compositionally biased region" description="Acidic residues" evidence="1">
    <location>
        <begin position="211"/>
        <end position="223"/>
    </location>
</feature>
<evidence type="ECO:0000256" key="1">
    <source>
        <dbReference type="SAM" id="MobiDB-lite"/>
    </source>
</evidence>
<dbReference type="InParanoid" id="A0A2N3NAE5"/>